<protein>
    <submittedName>
        <fullName evidence="2">Uncharacterized protein</fullName>
    </submittedName>
</protein>
<keyword evidence="3" id="KW-1185">Reference proteome</keyword>
<comment type="caution">
    <text evidence="2">The sequence shown here is derived from an EMBL/GenBank/DDBJ whole genome shotgun (WGS) entry which is preliminary data.</text>
</comment>
<evidence type="ECO:0000313" key="2">
    <source>
        <dbReference type="EMBL" id="ELU44006.1"/>
    </source>
</evidence>
<sequence length="150" mass="16897">MINFCSSLVCDPTPHTRSLAGVSISLRNFPTSRMLPNFVMKPSQNHIGPSNHRTNKRYVESSPTRRKDILRGTQTRPRGRLIGYVSVRISSKFVVLNRSVGTGRTWPARRRNGPFKGGLDGVEAQSLPFRPRVTLEIDKRFVLDIAAKHT</sequence>
<accession>L8X0Z4</accession>
<dbReference type="EMBL" id="AFRT01000451">
    <property type="protein sequence ID" value="ELU44006.1"/>
    <property type="molecule type" value="Genomic_DNA"/>
</dbReference>
<evidence type="ECO:0000313" key="3">
    <source>
        <dbReference type="Proteomes" id="UP000011668"/>
    </source>
</evidence>
<dbReference type="Proteomes" id="UP000011668">
    <property type="component" value="Unassembled WGS sequence"/>
</dbReference>
<organism evidence="2 3">
    <name type="scientific">Thanatephorus cucumeris (strain AG1-IA)</name>
    <name type="common">Rice sheath blight fungus</name>
    <name type="synonym">Rhizoctonia solani</name>
    <dbReference type="NCBI Taxonomy" id="983506"/>
    <lineage>
        <taxon>Eukaryota</taxon>
        <taxon>Fungi</taxon>
        <taxon>Dikarya</taxon>
        <taxon>Basidiomycota</taxon>
        <taxon>Agaricomycotina</taxon>
        <taxon>Agaricomycetes</taxon>
        <taxon>Cantharellales</taxon>
        <taxon>Ceratobasidiaceae</taxon>
        <taxon>Rhizoctonia</taxon>
        <taxon>Rhizoctonia solani AG-1</taxon>
    </lineage>
</organism>
<reference evidence="2 3" key="1">
    <citation type="journal article" date="2013" name="Nat. Commun.">
        <title>The evolution and pathogenic mechanisms of the rice sheath blight pathogen.</title>
        <authorList>
            <person name="Zheng A."/>
            <person name="Lin R."/>
            <person name="Xu L."/>
            <person name="Qin P."/>
            <person name="Tang C."/>
            <person name="Ai P."/>
            <person name="Zhang D."/>
            <person name="Liu Y."/>
            <person name="Sun Z."/>
            <person name="Feng H."/>
            <person name="Wang Y."/>
            <person name="Chen Y."/>
            <person name="Liang X."/>
            <person name="Fu R."/>
            <person name="Li Q."/>
            <person name="Zhang J."/>
            <person name="Yu X."/>
            <person name="Xie Z."/>
            <person name="Ding L."/>
            <person name="Guan P."/>
            <person name="Tang J."/>
            <person name="Liang Y."/>
            <person name="Wang S."/>
            <person name="Deng Q."/>
            <person name="Li S."/>
            <person name="Zhu J."/>
            <person name="Wang L."/>
            <person name="Liu H."/>
            <person name="Li P."/>
        </authorList>
    </citation>
    <scope>NUCLEOTIDE SEQUENCE [LARGE SCALE GENOMIC DNA]</scope>
    <source>
        <strain evidence="3">AG-1 IA</strain>
    </source>
</reference>
<evidence type="ECO:0000256" key="1">
    <source>
        <dbReference type="SAM" id="MobiDB-lite"/>
    </source>
</evidence>
<feature type="compositionally biased region" description="Polar residues" evidence="1">
    <location>
        <begin position="42"/>
        <end position="52"/>
    </location>
</feature>
<proteinExistence type="predicted"/>
<feature type="region of interest" description="Disordered" evidence="1">
    <location>
        <begin position="42"/>
        <end position="64"/>
    </location>
</feature>
<dbReference type="AlphaFoldDB" id="L8X0Z4"/>
<dbReference type="HOGENOM" id="CLU_1741808_0_0_1"/>
<gene>
    <name evidence="2" type="ORF">AG1IA_01987</name>
</gene>
<name>L8X0Z4_THACA</name>